<dbReference type="Pfam" id="PF01032">
    <property type="entry name" value="FecCD"/>
    <property type="match status" value="1"/>
</dbReference>
<evidence type="ECO:0000313" key="9">
    <source>
        <dbReference type="EMBL" id="UOA16443.1"/>
    </source>
</evidence>
<evidence type="ECO:0000256" key="8">
    <source>
        <dbReference type="SAM" id="Phobius"/>
    </source>
</evidence>
<evidence type="ECO:0000313" key="10">
    <source>
        <dbReference type="Proteomes" id="UP000831019"/>
    </source>
</evidence>
<dbReference type="Gene3D" id="1.10.3470.10">
    <property type="entry name" value="ABC transporter involved in vitamin B12 uptake, BtuC"/>
    <property type="match status" value="1"/>
</dbReference>
<comment type="subcellular location">
    <subcellularLocation>
        <location evidence="1">Cell membrane</location>
        <topology evidence="1">Multi-pass membrane protein</topology>
    </subcellularLocation>
</comment>
<dbReference type="Proteomes" id="UP000831019">
    <property type="component" value="Plasmid pDSM109990_a"/>
</dbReference>
<organism evidence="9 10">
    <name type="scientific">Sulfitobacter dubius</name>
    <dbReference type="NCBI Taxonomy" id="218673"/>
    <lineage>
        <taxon>Bacteria</taxon>
        <taxon>Pseudomonadati</taxon>
        <taxon>Pseudomonadota</taxon>
        <taxon>Alphaproteobacteria</taxon>
        <taxon>Rhodobacterales</taxon>
        <taxon>Roseobacteraceae</taxon>
        <taxon>Sulfitobacter</taxon>
    </lineage>
</organism>
<dbReference type="PANTHER" id="PTHR30472:SF19">
    <property type="entry name" value="PETROBACTIN IMPORT SYSTEM PERMEASE PROTEIN YCLO"/>
    <property type="match status" value="1"/>
</dbReference>
<evidence type="ECO:0000256" key="2">
    <source>
        <dbReference type="ARBA" id="ARBA00007935"/>
    </source>
</evidence>
<keyword evidence="3" id="KW-0813">Transport</keyword>
<feature type="transmembrane region" description="Helical" evidence="8">
    <location>
        <begin position="135"/>
        <end position="157"/>
    </location>
</feature>
<sequence length="321" mass="34376">MNPVARVTRARILMRLAAAGCMVLAVGFLTINAVGDWGFVLSLRGSKLVTIALVAWAIPFSTVLFHTLSNNQILTPSIMGFDALFVLVQTLGVFILGSVQVSILDPHLVFAGELVVMSAFSMALYWLLYARMSHAIEVLLLVGIICGVLFRSVAGLLQRLIDPGEFLVLQDRLFASFNSASSGEQTCAALIICLSTLWAWVRFPSLDAMLLGRSGAVAVGVNYDRIAKETFLIVTLQVAAATALVGPITFFGLLVVHLTYRLLPGAPHRLTIPLSVLIGGALLIGAQVILERLLGFLGTVGMVVEFIGGIAFILLLIGSRK</sequence>
<keyword evidence="6 8" id="KW-1133">Transmembrane helix</keyword>
<feature type="transmembrane region" description="Helical" evidence="8">
    <location>
        <begin position="270"/>
        <end position="290"/>
    </location>
</feature>
<evidence type="ECO:0000256" key="1">
    <source>
        <dbReference type="ARBA" id="ARBA00004651"/>
    </source>
</evidence>
<comment type="similarity">
    <text evidence="2">Belongs to the binding-protein-dependent transport system permease family. FecCD subfamily.</text>
</comment>
<evidence type="ECO:0000256" key="7">
    <source>
        <dbReference type="ARBA" id="ARBA00023136"/>
    </source>
</evidence>
<feature type="transmembrane region" description="Helical" evidence="8">
    <location>
        <begin position="109"/>
        <end position="128"/>
    </location>
</feature>
<evidence type="ECO:0000256" key="4">
    <source>
        <dbReference type="ARBA" id="ARBA00022475"/>
    </source>
</evidence>
<geneLocation type="plasmid" evidence="9 10">
    <name>pDSM109990_a</name>
</geneLocation>
<dbReference type="EMBL" id="CP085145">
    <property type="protein sequence ID" value="UOA16443.1"/>
    <property type="molecule type" value="Genomic_DNA"/>
</dbReference>
<feature type="transmembrane region" description="Helical" evidence="8">
    <location>
        <begin position="12"/>
        <end position="35"/>
    </location>
</feature>
<gene>
    <name evidence="9" type="primary">fatC_2</name>
    <name evidence="9" type="ORF">DSM109990_03315</name>
</gene>
<dbReference type="InterPro" id="IPR000522">
    <property type="entry name" value="ABC_transptr_permease_BtuC"/>
</dbReference>
<dbReference type="PANTHER" id="PTHR30472">
    <property type="entry name" value="FERRIC ENTEROBACTIN TRANSPORT SYSTEM PERMEASE PROTEIN"/>
    <property type="match status" value="1"/>
</dbReference>
<proteinExistence type="inferred from homology"/>
<keyword evidence="9" id="KW-0614">Plasmid</keyword>
<feature type="transmembrane region" description="Helical" evidence="8">
    <location>
        <begin position="296"/>
        <end position="317"/>
    </location>
</feature>
<accession>A0ABY3ZP71</accession>
<feature type="transmembrane region" description="Helical" evidence="8">
    <location>
        <begin position="47"/>
        <end position="68"/>
    </location>
</feature>
<evidence type="ECO:0000256" key="3">
    <source>
        <dbReference type="ARBA" id="ARBA00022448"/>
    </source>
</evidence>
<evidence type="ECO:0000256" key="6">
    <source>
        <dbReference type="ARBA" id="ARBA00022989"/>
    </source>
</evidence>
<keyword evidence="4" id="KW-1003">Cell membrane</keyword>
<evidence type="ECO:0000256" key="5">
    <source>
        <dbReference type="ARBA" id="ARBA00022692"/>
    </source>
</evidence>
<name>A0ABY3ZP71_9RHOB</name>
<protein>
    <submittedName>
        <fullName evidence="9">Ferric-anguibactin transport system permease protein FatC</fullName>
    </submittedName>
</protein>
<keyword evidence="5 8" id="KW-0812">Transmembrane</keyword>
<dbReference type="SUPFAM" id="SSF81345">
    <property type="entry name" value="ABC transporter involved in vitamin B12 uptake, BtuC"/>
    <property type="match status" value="1"/>
</dbReference>
<feature type="transmembrane region" description="Helical" evidence="8">
    <location>
        <begin position="231"/>
        <end position="258"/>
    </location>
</feature>
<feature type="transmembrane region" description="Helical" evidence="8">
    <location>
        <begin position="80"/>
        <end position="103"/>
    </location>
</feature>
<reference evidence="10" key="1">
    <citation type="journal article" date="2022" name="Microorganisms">
        <title>Beyond the ABCs#Discovery of Three New Plasmid Types in Rhodobacterales (RepQ, RepY, RepW).</title>
        <authorList>
            <person name="Freese H.M."/>
            <person name="Ringel V."/>
            <person name="Overmann J."/>
            <person name="Petersen J."/>
        </authorList>
    </citation>
    <scope>NUCLEOTIDE SEQUENCE [LARGE SCALE GENOMIC DNA]</scope>
    <source>
        <strain evidence="10">DSM 109990</strain>
        <plasmid evidence="10">pDSM109990_a</plasmid>
    </source>
</reference>
<keyword evidence="10" id="KW-1185">Reference proteome</keyword>
<keyword evidence="7 8" id="KW-0472">Membrane</keyword>
<dbReference type="InterPro" id="IPR037294">
    <property type="entry name" value="ABC_BtuC-like"/>
</dbReference>